<feature type="compositionally biased region" description="Basic residues" evidence="1">
    <location>
        <begin position="32"/>
        <end position="41"/>
    </location>
</feature>
<protein>
    <submittedName>
        <fullName evidence="2">Uncharacterized protein</fullName>
    </submittedName>
</protein>
<organism evidence="2 3">
    <name type="scientific">Pseudomonas alliivorans</name>
    <dbReference type="NCBI Taxonomy" id="2810613"/>
    <lineage>
        <taxon>Bacteria</taxon>
        <taxon>Pseudomonadati</taxon>
        <taxon>Pseudomonadota</taxon>
        <taxon>Gammaproteobacteria</taxon>
        <taxon>Pseudomonadales</taxon>
        <taxon>Pseudomonadaceae</taxon>
        <taxon>Pseudomonas</taxon>
    </lineage>
</organism>
<evidence type="ECO:0000313" key="3">
    <source>
        <dbReference type="Proteomes" id="UP000673197"/>
    </source>
</evidence>
<reference evidence="2 3" key="1">
    <citation type="journal article" date="2022" name="Syst. Appl. Microbiol.">
        <title>Pseudomonas alliivorans sp. nov., a plant-pathogenic bacterium isolated from onion foliage in Georgia, USA.</title>
        <authorList>
            <person name="Zhao M."/>
            <person name="Tyson C."/>
            <person name="Chen H.C."/>
            <person name="Paudel S."/>
            <person name="Gitaitis R."/>
            <person name="Kvitko B."/>
            <person name="Dutta B."/>
        </authorList>
    </citation>
    <scope>NUCLEOTIDE SEQUENCE [LARGE SCALE GENOMIC DNA]</scope>
    <source>
        <strain evidence="2 3">20GA0068</strain>
    </source>
</reference>
<feature type="region of interest" description="Disordered" evidence="1">
    <location>
        <begin position="27"/>
        <end position="55"/>
    </location>
</feature>
<dbReference type="Proteomes" id="UP000673197">
    <property type="component" value="Unassembled WGS sequence"/>
</dbReference>
<dbReference type="RefSeq" id="WP_210042093.1">
    <property type="nucleotide sequence ID" value="NZ_JAFFZW010000003.1"/>
</dbReference>
<keyword evidence="3" id="KW-1185">Reference proteome</keyword>
<sequence>MSKWLGLREDQARARCLISIIVSQLPEPPRSRAGHGNRSRSLRPVAELPASKVAG</sequence>
<gene>
    <name evidence="2" type="ORF">JTJ32_11500</name>
</gene>
<evidence type="ECO:0000256" key="1">
    <source>
        <dbReference type="SAM" id="MobiDB-lite"/>
    </source>
</evidence>
<dbReference type="EMBL" id="JAFFZW010000003">
    <property type="protein sequence ID" value="MBP0945956.1"/>
    <property type="molecule type" value="Genomic_DNA"/>
</dbReference>
<accession>A0ABS4C5N3</accession>
<proteinExistence type="predicted"/>
<comment type="caution">
    <text evidence="2">The sequence shown here is derived from an EMBL/GenBank/DDBJ whole genome shotgun (WGS) entry which is preliminary data.</text>
</comment>
<evidence type="ECO:0000313" key="2">
    <source>
        <dbReference type="EMBL" id="MBP0945956.1"/>
    </source>
</evidence>
<name>A0ABS4C5N3_9PSED</name>